<protein>
    <submittedName>
        <fullName evidence="1">Esterase</fullName>
    </submittedName>
</protein>
<dbReference type="Proteomes" id="UP000278804">
    <property type="component" value="Chromosome"/>
</dbReference>
<dbReference type="SUPFAM" id="SSF53474">
    <property type="entry name" value="alpha/beta-Hydrolases"/>
    <property type="match status" value="1"/>
</dbReference>
<accession>A0A3Q8S7B5</accession>
<evidence type="ECO:0000313" key="2">
    <source>
        <dbReference type="Proteomes" id="UP000278804"/>
    </source>
</evidence>
<dbReference type="PANTHER" id="PTHR48098">
    <property type="entry name" value="ENTEROCHELIN ESTERASE-RELATED"/>
    <property type="match status" value="1"/>
</dbReference>
<dbReference type="PANTHER" id="PTHR48098:SF1">
    <property type="entry name" value="DIACYLGLYCEROL ACYLTRANSFERASE_MYCOLYLTRANSFERASE AG85A"/>
    <property type="match status" value="1"/>
</dbReference>
<organism evidence="1 2">
    <name type="scientific">Erysipelothrix piscisicarius</name>
    <dbReference type="NCBI Taxonomy" id="2485784"/>
    <lineage>
        <taxon>Bacteria</taxon>
        <taxon>Bacillati</taxon>
        <taxon>Bacillota</taxon>
        <taxon>Erysipelotrichia</taxon>
        <taxon>Erysipelotrichales</taxon>
        <taxon>Erysipelotrichaceae</taxon>
        <taxon>Erysipelothrix</taxon>
    </lineage>
</organism>
<dbReference type="Pfam" id="PF00756">
    <property type="entry name" value="Esterase"/>
    <property type="match status" value="1"/>
</dbReference>
<name>A0A3Q8S7B5_9FIRM</name>
<gene>
    <name evidence="1" type="ORF">EEI45_03910</name>
</gene>
<dbReference type="Gene3D" id="3.40.50.1820">
    <property type="entry name" value="alpha/beta hydrolase"/>
    <property type="match status" value="1"/>
</dbReference>
<sequence length="260" mass="29944">MKKNGVMVDGTIYSPSLGFDWNYSVYCPYLDSNESFGSLPVVYLLHGATGNHRNMTERFLLPEFLDECMELGECRKCVVIFVDGFNSFYLNSRCLQMETAVIEDLIPTLEARLGLHPTREKRFIGGLSMGGYGASNLALRYPEYFSKVMALSPAVWYTMTPTTVTYEWHVFRNQNDVFDHDLWNRQHPSAMLPSYQTKNLPVSFLVMTGGRDEAVPIADVKQFVADLEAYTEVDVHYLDDGDHSWPFWEYGTYYAFKHFF</sequence>
<dbReference type="AlphaFoldDB" id="A0A3Q8S7B5"/>
<dbReference type="InterPro" id="IPR029058">
    <property type="entry name" value="AB_hydrolase_fold"/>
</dbReference>
<reference evidence="1 2" key="1">
    <citation type="journal article" date="2020" name="Int. J. Syst. Evol. Microbiol.">
        <title>Description of Erysipelothrix piscisicarius sp. nov., an emergent fish pathogen, and assessment of virulence using a tiger barb (Puntigrus tetrazona) infection model.</title>
        <authorList>
            <person name="Pomaranski E.K."/>
            <person name="Griffin M.J."/>
            <person name="Camus A.C."/>
            <person name="Armwood A.R."/>
            <person name="Shelley J."/>
            <person name="Waldbieser G.C."/>
            <person name="LaFrentz B.R."/>
            <person name="Garcia J.C."/>
            <person name="Yanong R."/>
            <person name="Soto E."/>
        </authorList>
    </citation>
    <scope>NUCLEOTIDE SEQUENCE [LARGE SCALE GENOMIC DNA]</scope>
    <source>
        <strain evidence="1 2">15TAL0474</strain>
    </source>
</reference>
<dbReference type="InterPro" id="IPR050583">
    <property type="entry name" value="Mycobacterial_A85_antigen"/>
</dbReference>
<proteinExistence type="predicted"/>
<keyword evidence="2" id="KW-1185">Reference proteome</keyword>
<dbReference type="KEGG" id="eri:EEI45_03910"/>
<evidence type="ECO:0000313" key="1">
    <source>
        <dbReference type="EMBL" id="AZK44022.1"/>
    </source>
</evidence>
<dbReference type="InterPro" id="IPR000801">
    <property type="entry name" value="Esterase-like"/>
</dbReference>
<dbReference type="RefSeq" id="WP_125164221.1">
    <property type="nucleotide sequence ID" value="NZ_CP034234.1"/>
</dbReference>
<dbReference type="EMBL" id="CP034234">
    <property type="protein sequence ID" value="AZK44022.1"/>
    <property type="molecule type" value="Genomic_DNA"/>
</dbReference>